<dbReference type="Proteomes" id="UP000683360">
    <property type="component" value="Unassembled WGS sequence"/>
</dbReference>
<dbReference type="EMBL" id="CAJPWZ010002313">
    <property type="protein sequence ID" value="CAG2235204.1"/>
    <property type="molecule type" value="Genomic_DNA"/>
</dbReference>
<dbReference type="InterPro" id="IPR003598">
    <property type="entry name" value="Ig_sub2"/>
</dbReference>
<dbReference type="InterPro" id="IPR013098">
    <property type="entry name" value="Ig_I-set"/>
</dbReference>
<dbReference type="Pfam" id="PF07679">
    <property type="entry name" value="I-set"/>
    <property type="match status" value="1"/>
</dbReference>
<name>A0A8S3TND7_MYTED</name>
<evidence type="ECO:0000313" key="4">
    <source>
        <dbReference type="Proteomes" id="UP000683360"/>
    </source>
</evidence>
<protein>
    <recommendedName>
        <fullName evidence="2">Ig-like domain-containing protein</fullName>
    </recommendedName>
</protein>
<sequence>MSSSTKNRVWVDLDSFGPHRIRSDFRIKVNNEVLTEHIGNSITLMVELVENKTLNGLLFGCGDVDEAWWQKMENDIDLSKESDKYRISSDSKPDLSITNLEVDDEAKYRCYIKNKAGKVFCSNLINVLVLGSGALMKHIPTEVQQRGRGAVDKFKKALKTEVSKQKVMFLIIIGAISSGKTSLWHNLLDKRQGQESKSNDVLNKFYLTVKNGQWKVLENEESKEETDETIELIILDIPGGKEYYAAFEPFLSRHAIYLLLSDVTKELLVETRSHTKSNLLLEKESRIQLIHNYNGELIRDWLYSVHSKRLVAIEDLLLPLTLTPSVILVGTHMDKLKYSAPVEETVKRYERDVLNCVDQRKKTISKHVSHSFVLSNTNTNILELQSLKAAIIDTSDKIPWEEIPVRYRMFEQLLDDKRNSTVTLSFDEIHQLGKESGYPVTDRHEIHHFLSYQHDVNNVIYYQDIPECVIISPNWLYNIIRQLLTAFHKEDENSDYKKKGLISLDLLNISIWDTERQTNQTNQDIISILIKFDIVAIVLREYKETATYYYVPSVIPEEHTVDLVTLFESERREKTSFLCFRFDFLPPSLVHHVIVKLLSQYSICEQNGNIALHYRTLLVNYDRYTKQRLYFLSNKDELLFQIWYYGVQQISPCFQELRKMIESTVSNYKSRHKLKIAFTYKLRCPDSKHAATDGWDIYTTKKKTFYCMDHRTFHEDLYTTWFTDSNQTLEHSVGVNRNLESQFQRESRQRASVLGIPSIILDSTTYKVQIGDTLRIRCQIETRLSIPMVKLIWWRKVNDQDVKVPVENVMKYRNGTRTIPSLTILDVKDDDKGLYWCEAINSIGPSISETVEVNVEAGK</sequence>
<proteinExistence type="predicted"/>
<dbReference type="SMART" id="SM00408">
    <property type="entry name" value="IGc2"/>
    <property type="match status" value="2"/>
</dbReference>
<dbReference type="InterPro" id="IPR013783">
    <property type="entry name" value="Ig-like_fold"/>
</dbReference>
<reference evidence="3" key="1">
    <citation type="submission" date="2021-03" db="EMBL/GenBank/DDBJ databases">
        <authorList>
            <person name="Bekaert M."/>
        </authorList>
    </citation>
    <scope>NUCLEOTIDE SEQUENCE</scope>
</reference>
<dbReference type="InterPro" id="IPR032171">
    <property type="entry name" value="COR-A"/>
</dbReference>
<organism evidence="3 4">
    <name type="scientific">Mytilus edulis</name>
    <name type="common">Blue mussel</name>
    <dbReference type="NCBI Taxonomy" id="6550"/>
    <lineage>
        <taxon>Eukaryota</taxon>
        <taxon>Metazoa</taxon>
        <taxon>Spiralia</taxon>
        <taxon>Lophotrochozoa</taxon>
        <taxon>Mollusca</taxon>
        <taxon>Bivalvia</taxon>
        <taxon>Autobranchia</taxon>
        <taxon>Pteriomorphia</taxon>
        <taxon>Mytilida</taxon>
        <taxon>Mytiloidea</taxon>
        <taxon>Mytilidae</taxon>
        <taxon>Mytilinae</taxon>
        <taxon>Mytilus</taxon>
    </lineage>
</organism>
<dbReference type="InterPro" id="IPR013151">
    <property type="entry name" value="Immunoglobulin_dom"/>
</dbReference>
<evidence type="ECO:0000313" key="3">
    <source>
        <dbReference type="EMBL" id="CAG2235204.1"/>
    </source>
</evidence>
<dbReference type="Gene3D" id="3.40.50.300">
    <property type="entry name" value="P-loop containing nucleotide triphosphate hydrolases"/>
    <property type="match status" value="1"/>
</dbReference>
<dbReference type="InterPro" id="IPR036179">
    <property type="entry name" value="Ig-like_dom_sf"/>
</dbReference>
<keyword evidence="4" id="KW-1185">Reference proteome</keyword>
<dbReference type="SUPFAM" id="SSF52540">
    <property type="entry name" value="P-loop containing nucleoside triphosphate hydrolases"/>
    <property type="match status" value="1"/>
</dbReference>
<comment type="caution">
    <text evidence="3">The sequence shown here is derived from an EMBL/GenBank/DDBJ whole genome shotgun (WGS) entry which is preliminary data.</text>
</comment>
<accession>A0A8S3TND7</accession>
<feature type="domain" description="Ig-like" evidence="2">
    <location>
        <begin position="757"/>
        <end position="854"/>
    </location>
</feature>
<dbReference type="Pfam" id="PF00047">
    <property type="entry name" value="ig"/>
    <property type="match status" value="1"/>
</dbReference>
<evidence type="ECO:0000259" key="2">
    <source>
        <dbReference type="PROSITE" id="PS50835"/>
    </source>
</evidence>
<dbReference type="AlphaFoldDB" id="A0A8S3TND7"/>
<dbReference type="Pfam" id="PF16095">
    <property type="entry name" value="COR-A"/>
    <property type="match status" value="1"/>
</dbReference>
<gene>
    <name evidence="3" type="ORF">MEDL_47779</name>
</gene>
<dbReference type="InterPro" id="IPR027417">
    <property type="entry name" value="P-loop_NTPase"/>
</dbReference>
<dbReference type="CDD" id="cd00096">
    <property type="entry name" value="Ig"/>
    <property type="match status" value="1"/>
</dbReference>
<dbReference type="SUPFAM" id="SSF48726">
    <property type="entry name" value="Immunoglobulin"/>
    <property type="match status" value="2"/>
</dbReference>
<dbReference type="SMART" id="SM00409">
    <property type="entry name" value="IG"/>
    <property type="match status" value="2"/>
</dbReference>
<keyword evidence="1" id="KW-0677">Repeat</keyword>
<dbReference type="Gene3D" id="2.60.40.10">
    <property type="entry name" value="Immunoglobulins"/>
    <property type="match status" value="2"/>
</dbReference>
<dbReference type="InterPro" id="IPR003599">
    <property type="entry name" value="Ig_sub"/>
</dbReference>
<evidence type="ECO:0000256" key="1">
    <source>
        <dbReference type="ARBA" id="ARBA00022737"/>
    </source>
</evidence>
<dbReference type="InterPro" id="IPR007110">
    <property type="entry name" value="Ig-like_dom"/>
</dbReference>
<dbReference type="OrthoDB" id="6134442at2759"/>
<dbReference type="PROSITE" id="PS50835">
    <property type="entry name" value="IG_LIKE"/>
    <property type="match status" value="1"/>
</dbReference>